<dbReference type="SUPFAM" id="SSF53649">
    <property type="entry name" value="Alkaline phosphatase-like"/>
    <property type="match status" value="1"/>
</dbReference>
<dbReference type="NCBIfam" id="TIGR02335">
    <property type="entry name" value="hydr_PhnA"/>
    <property type="match status" value="1"/>
</dbReference>
<dbReference type="InterPro" id="IPR017850">
    <property type="entry name" value="Alkaline_phosphatase_core_sf"/>
</dbReference>
<dbReference type="Gene3D" id="3.40.720.10">
    <property type="entry name" value="Alkaline Phosphatase, subunit A"/>
    <property type="match status" value="1"/>
</dbReference>
<protein>
    <recommendedName>
        <fullName evidence="2">Phosphonoacetate hydrolase</fullName>
    </recommendedName>
</protein>
<dbReference type="InterPro" id="IPR002591">
    <property type="entry name" value="Phosphodiest/P_Trfase"/>
</dbReference>
<proteinExistence type="predicted"/>
<dbReference type="CDD" id="cd16018">
    <property type="entry name" value="Enpp"/>
    <property type="match status" value="1"/>
</dbReference>
<dbReference type="Gene3D" id="3.30.1360.110">
    <property type="entry name" value="Domain 2, Phosphonoacetate Hydrolase"/>
    <property type="match status" value="1"/>
</dbReference>
<organism evidence="1">
    <name type="scientific">marine metagenome</name>
    <dbReference type="NCBI Taxonomy" id="408172"/>
    <lineage>
        <taxon>unclassified sequences</taxon>
        <taxon>metagenomes</taxon>
        <taxon>ecological metagenomes</taxon>
    </lineage>
</organism>
<gene>
    <name evidence="1" type="ORF">METZ01_LOCUS224443</name>
</gene>
<dbReference type="GO" id="GO:0047400">
    <property type="term" value="F:phosphonoacetate hydrolase activity"/>
    <property type="evidence" value="ECO:0007669"/>
    <property type="project" value="InterPro"/>
</dbReference>
<evidence type="ECO:0000313" key="1">
    <source>
        <dbReference type="EMBL" id="SVB71589.1"/>
    </source>
</evidence>
<accession>A0A382G9M4</accession>
<dbReference type="PANTHER" id="PTHR10151:SF120">
    <property type="entry name" value="BIS(5'-ADENOSYL)-TRIPHOSPHATASE"/>
    <property type="match status" value="1"/>
</dbReference>
<dbReference type="PANTHER" id="PTHR10151">
    <property type="entry name" value="ECTONUCLEOTIDE PYROPHOSPHATASE/PHOSPHODIESTERASE"/>
    <property type="match status" value="1"/>
</dbReference>
<dbReference type="AlphaFoldDB" id="A0A382G9M4"/>
<dbReference type="InterPro" id="IPR012710">
    <property type="entry name" value="Phosphonoacetate_hydro"/>
</dbReference>
<sequence length="420" mass="45916">MELNRDTLTINSVEYNRPTQTVVVVGIDGGDPKYIEQGLEDGIIPNIERMIDQGFYCIADSVVPSYTNPNNISIITGSPPSVHGISANFFIDPETGEGVPMTDPKYIRAPSILAEFSRNDAKVVAITAKDKLRRLLGKGINIAGGSVNFSSEKADQCTPEKNGIDNVLSLVDMPLPEVYSADLSLFVLEAGVKILERDRPDLMYLFTTDFIQHKYAPGTDVSNKFLSQIDNAIGRLIDLGAIVGVTADHGMNERMTPDGKPNVIYLQDEIDKEFGTGAYRVVLTLKDQYVVHHSQIGGYTSVYCQAATSTKALINFVSTLPGVEGAYDSPTACELFDLPPDRQPDVIVMSSWDTGIGSSESEHDFSDLQGFPLRTHGGVSDQPVPFIVSAPLNDTYVARAASGRVRNWHIYDYVINGTRR</sequence>
<dbReference type="InterPro" id="IPR023116">
    <property type="entry name" value="Phosphonoacetate_hydro_insert"/>
</dbReference>
<reference evidence="1" key="1">
    <citation type="submission" date="2018-05" db="EMBL/GenBank/DDBJ databases">
        <authorList>
            <person name="Lanie J.A."/>
            <person name="Ng W.-L."/>
            <person name="Kazmierczak K.M."/>
            <person name="Andrzejewski T.M."/>
            <person name="Davidsen T.M."/>
            <person name="Wayne K.J."/>
            <person name="Tettelin H."/>
            <person name="Glass J.I."/>
            <person name="Rusch D."/>
            <person name="Podicherti R."/>
            <person name="Tsui H.-C.T."/>
            <person name="Winkler M.E."/>
        </authorList>
    </citation>
    <scope>NUCLEOTIDE SEQUENCE</scope>
</reference>
<dbReference type="EMBL" id="UINC01054188">
    <property type="protein sequence ID" value="SVB71589.1"/>
    <property type="molecule type" value="Genomic_DNA"/>
</dbReference>
<name>A0A382G9M4_9ZZZZ</name>
<evidence type="ECO:0008006" key="2">
    <source>
        <dbReference type="Google" id="ProtNLM"/>
    </source>
</evidence>
<dbReference type="Pfam" id="PF01663">
    <property type="entry name" value="Phosphodiest"/>
    <property type="match status" value="1"/>
</dbReference>